<evidence type="ECO:0000313" key="2">
    <source>
        <dbReference type="Proteomes" id="UP000637906"/>
    </source>
</evidence>
<proteinExistence type="predicted"/>
<dbReference type="Proteomes" id="UP000637906">
    <property type="component" value="Unassembled WGS sequence"/>
</dbReference>
<dbReference type="AlphaFoldDB" id="A0A8J3HQQ5"/>
<evidence type="ECO:0000313" key="1">
    <source>
        <dbReference type="EMBL" id="GHM60126.1"/>
    </source>
</evidence>
<organism evidence="1 2">
    <name type="scientific">Candidatus Mesenet longicola</name>
    <dbReference type="NCBI Taxonomy" id="1892558"/>
    <lineage>
        <taxon>Bacteria</taxon>
        <taxon>Pseudomonadati</taxon>
        <taxon>Pseudomonadota</taxon>
        <taxon>Alphaproteobacteria</taxon>
        <taxon>Rickettsiales</taxon>
        <taxon>Anaplasmataceae</taxon>
        <taxon>Candidatus Mesenet</taxon>
    </lineage>
</organism>
<protein>
    <submittedName>
        <fullName evidence="1">Uncharacterized protein</fullName>
    </submittedName>
</protein>
<comment type="caution">
    <text evidence="1">The sequence shown here is derived from an EMBL/GenBank/DDBJ whole genome shotgun (WGS) entry which is preliminary data.</text>
</comment>
<keyword evidence="2" id="KW-1185">Reference proteome</keyword>
<accession>A0A8J3HQQ5</accession>
<dbReference type="EMBL" id="BNGU01000087">
    <property type="protein sequence ID" value="GHM60126.1"/>
    <property type="molecule type" value="Genomic_DNA"/>
</dbReference>
<reference evidence="1 2" key="1">
    <citation type="journal article" date="2021" name="Microb. Ecol.">
        <title>Candidatus Mesenet longicola: Novel Endosymbionts of Brontispa longissima that Induce Cytoplasmic Incompatibility.</title>
        <authorList>
            <person name="Takano S."/>
            <person name="Gotoh Y."/>
            <person name="Hayashi T."/>
        </authorList>
    </citation>
    <scope>NUCLEOTIDE SEQUENCE [LARGE SCALE GENOMIC DNA]</scope>
    <source>
        <strain evidence="1">L5</strain>
    </source>
</reference>
<gene>
    <name evidence="1" type="ORF">sL5_11190</name>
</gene>
<name>A0A8J3HQQ5_9RICK</name>
<sequence length="159" mass="18571">MLQANVQAPKDDEIIKQFKENYPHLHQIKVYPTVARNVFLVITKVTRYGCFSYCLTNHERKRLTSHRGIRKSEISNISKKLNEDLSTWANLLADFEIKRDEDIKSEIHSNKIKSILYDHLSWFIDINGKSFIKISELARAARGKYSLFCLSVLKLEETL</sequence>